<proteinExistence type="inferred from homology"/>
<dbReference type="FunFam" id="3.60.90.10:FF:000009">
    <property type="entry name" value="S-adenosylmethionine decarboxylase proenzyme"/>
    <property type="match status" value="1"/>
</dbReference>
<keyword evidence="11 16" id="KW-0456">Lyase</keyword>
<evidence type="ECO:0000256" key="7">
    <source>
        <dbReference type="ARBA" id="ARBA00022813"/>
    </source>
</evidence>
<comment type="cofactor">
    <cofactor evidence="16">
        <name>pyruvate</name>
        <dbReference type="ChEBI" id="CHEBI:15361"/>
    </cofactor>
    <text evidence="16">Binds 1 pyruvoyl group covalently per subunit.</text>
</comment>
<gene>
    <name evidence="22" type="ORF">TM35_000071710</name>
</gene>
<dbReference type="GO" id="GO:0004014">
    <property type="term" value="F:adenosylmethionine decarboxylase activity"/>
    <property type="evidence" value="ECO:0007669"/>
    <property type="project" value="UniProtKB-EC"/>
</dbReference>
<dbReference type="EC" id="4.1.1.50" evidence="3 16"/>
<keyword evidence="5 16" id="KW-0949">S-adenosyl-L-methionine</keyword>
<keyword evidence="8 16" id="KW-0745">Spermidine biosynthesis</keyword>
<dbReference type="PIRSF" id="PIRSF001355">
    <property type="entry name" value="S-AdenosylMet_decarboxylase"/>
    <property type="match status" value="1"/>
</dbReference>
<keyword evidence="9 16" id="KW-0620">Polyamine biosynthesis</keyword>
<dbReference type="InterPro" id="IPR001985">
    <property type="entry name" value="S-AdoMet_decarboxylase_euk"/>
</dbReference>
<reference evidence="22 23" key="1">
    <citation type="submission" date="2017-03" db="EMBL/GenBank/DDBJ databases">
        <title>An alternative strategy for trypanosome survival in the mammalian bloodstream revealed through genome and transcriptome analysis of the ubiquitous bovine parasite Trypanosoma (Megatrypanum) theileri.</title>
        <authorList>
            <person name="Kelly S."/>
            <person name="Ivens A."/>
            <person name="Mott A."/>
            <person name="O'Neill E."/>
            <person name="Emms D."/>
            <person name="Macleod O."/>
            <person name="Voorheis P."/>
            <person name="Matthews J."/>
            <person name="Matthews K."/>
            <person name="Carrington M."/>
        </authorList>
    </citation>
    <scope>NUCLEOTIDE SEQUENCE [LARGE SCALE GENOMIC DNA]</scope>
    <source>
        <strain evidence="22">Edinburgh</strain>
    </source>
</reference>
<evidence type="ECO:0000256" key="20">
    <source>
        <dbReference type="PIRSR" id="PIRSR001355-4"/>
    </source>
</evidence>
<feature type="binding site" evidence="18">
    <location>
        <position position="85"/>
    </location>
    <ligand>
        <name>substrate</name>
    </ligand>
</feature>
<dbReference type="Proteomes" id="UP000192257">
    <property type="component" value="Unassembled WGS sequence"/>
</dbReference>
<dbReference type="VEuPathDB" id="TriTrypDB:TM35_000071710"/>
<comment type="caution">
    <text evidence="22">The sequence shown here is derived from an EMBL/GenBank/DDBJ whole genome shotgun (WGS) entry which is preliminary data.</text>
</comment>
<dbReference type="UniPathway" id="UPA00331">
    <property type="reaction ID" value="UER00451"/>
</dbReference>
<dbReference type="PANTHER" id="PTHR11570:SF0">
    <property type="entry name" value="S-ADENOSYLMETHIONINE DECARBOXYLASE PROENZYME"/>
    <property type="match status" value="1"/>
</dbReference>
<dbReference type="GeneID" id="39983397"/>
<feature type="active site" description="Proton acceptor; for processing activity" evidence="17">
    <location>
        <position position="263"/>
    </location>
</feature>
<dbReference type="Gene3D" id="3.30.360.50">
    <property type="entry name" value="S-adenosylmethionine decarboxylase"/>
    <property type="match status" value="1"/>
</dbReference>
<dbReference type="GO" id="GO:0008295">
    <property type="term" value="P:spermidine biosynthetic process"/>
    <property type="evidence" value="ECO:0007669"/>
    <property type="project" value="UniProtKB-KW"/>
</dbReference>
<feature type="active site" description="Proton acceptor; for processing activity" evidence="17">
    <location>
        <position position="250"/>
    </location>
</feature>
<protein>
    <recommendedName>
        <fullName evidence="4 16">S-adenosylmethionine decarboxylase proenzyme</fullName>
        <ecNumber evidence="3 16">4.1.1.50</ecNumber>
    </recommendedName>
</protein>
<evidence type="ECO:0000256" key="17">
    <source>
        <dbReference type="PIRSR" id="PIRSR001355-1"/>
    </source>
</evidence>
<comment type="pathway">
    <text evidence="1 16">Amine and polyamine biosynthesis; S-adenosylmethioninamine biosynthesis; S-adenosylmethioninamine from S-adenosyl-L-methionine: step 1/1.</text>
</comment>
<dbReference type="InterPro" id="IPR016067">
    <property type="entry name" value="S-AdoMet_deCO2ase_core"/>
</dbReference>
<dbReference type="AlphaFoldDB" id="A0A1X0P1E2"/>
<dbReference type="GO" id="GO:0005829">
    <property type="term" value="C:cytosol"/>
    <property type="evidence" value="ECO:0007669"/>
    <property type="project" value="TreeGrafter"/>
</dbReference>
<dbReference type="SUPFAM" id="SSF56276">
    <property type="entry name" value="S-adenosylmethionine decarboxylase"/>
    <property type="match status" value="1"/>
</dbReference>
<feature type="chain" id="PRO_5042323023" description="S-adenosylmethionine decarboxylase alpha chain" evidence="21">
    <location>
        <begin position="86"/>
        <end position="365"/>
    </location>
</feature>
<evidence type="ECO:0000256" key="4">
    <source>
        <dbReference type="ARBA" id="ARBA00020217"/>
    </source>
</evidence>
<dbReference type="PROSITE" id="PS01336">
    <property type="entry name" value="ADOMETDC"/>
    <property type="match status" value="1"/>
</dbReference>
<dbReference type="OrthoDB" id="1068353at2759"/>
<feature type="active site" description="Schiff-base intermediate with substrate; via pyruvic acid" evidence="17">
    <location>
        <position position="86"/>
    </location>
</feature>
<evidence type="ECO:0000256" key="14">
    <source>
        <dbReference type="ARBA" id="ARBA00048112"/>
    </source>
</evidence>
<dbReference type="Gene3D" id="3.60.90.10">
    <property type="entry name" value="S-adenosylmethionine decarboxylase"/>
    <property type="match status" value="1"/>
</dbReference>
<evidence type="ECO:0000256" key="21">
    <source>
        <dbReference type="PIRSR" id="PIRSR001355-5"/>
    </source>
</evidence>
<feature type="site" description="Cleavage (non-hydrolytic); by autolysis" evidence="20">
    <location>
        <begin position="85"/>
        <end position="86"/>
    </location>
</feature>
<comment type="similarity">
    <text evidence="2 16">Belongs to the eukaryotic AdoMetDC family.</text>
</comment>
<feature type="binding site" evidence="18">
    <location>
        <position position="244"/>
    </location>
    <ligand>
        <name>substrate</name>
    </ligand>
</feature>
<evidence type="ECO:0000256" key="18">
    <source>
        <dbReference type="PIRSR" id="PIRSR001355-2"/>
    </source>
</evidence>
<dbReference type="RefSeq" id="XP_028884813.1">
    <property type="nucleotide sequence ID" value="XM_029023617.1"/>
</dbReference>
<dbReference type="EMBL" id="NBCO01000007">
    <property type="protein sequence ID" value="ORC90747.1"/>
    <property type="molecule type" value="Genomic_DNA"/>
</dbReference>
<evidence type="ECO:0000256" key="3">
    <source>
        <dbReference type="ARBA" id="ARBA00012357"/>
    </source>
</evidence>
<evidence type="ECO:0000256" key="6">
    <source>
        <dbReference type="ARBA" id="ARBA00022793"/>
    </source>
</evidence>
<feature type="chain" id="PRO_5042323022" description="S-adenosylmethionine decarboxylase beta chain" evidence="21">
    <location>
        <begin position="1"/>
        <end position="85"/>
    </location>
</feature>
<keyword evidence="12 16" id="KW-0704">Schiff base</keyword>
<dbReference type="STRING" id="67003.A0A1X0P1E2"/>
<feature type="active site" description="Proton donor; for catalytic activity" evidence="17">
    <location>
        <position position="100"/>
    </location>
</feature>
<dbReference type="InterPro" id="IPR048283">
    <property type="entry name" value="AdoMetDC-like"/>
</dbReference>
<evidence type="ECO:0000256" key="8">
    <source>
        <dbReference type="ARBA" id="ARBA00023066"/>
    </source>
</evidence>
<evidence type="ECO:0000256" key="13">
    <source>
        <dbReference type="ARBA" id="ARBA00023317"/>
    </source>
</evidence>
<dbReference type="Pfam" id="PF01536">
    <property type="entry name" value="SAM_decarbox"/>
    <property type="match status" value="1"/>
</dbReference>
<evidence type="ECO:0000313" key="22">
    <source>
        <dbReference type="EMBL" id="ORC90747.1"/>
    </source>
</evidence>
<keyword evidence="10 16" id="KW-0865">Zymogen</keyword>
<comment type="subunit">
    <text evidence="15">Forms a heterodimer with catalytically inactive AdoMetDC prozyme; heterodimerization is required to activate AdoMetDC.</text>
</comment>
<evidence type="ECO:0000256" key="1">
    <source>
        <dbReference type="ARBA" id="ARBA00004911"/>
    </source>
</evidence>
<keyword evidence="23" id="KW-1185">Reference proteome</keyword>
<dbReference type="InterPro" id="IPR018166">
    <property type="entry name" value="S-AdoMet_deCO2ase_CS"/>
</dbReference>
<accession>A0A1X0P1E2</accession>
<evidence type="ECO:0000256" key="19">
    <source>
        <dbReference type="PIRSR" id="PIRSR001355-3"/>
    </source>
</evidence>
<feature type="binding site" evidence="18">
    <location>
        <position position="267"/>
    </location>
    <ligand>
        <name>substrate</name>
    </ligand>
</feature>
<sequence>MSMEKDPLSLMAMWGSVEGHNPQQGFSFEGPEKRLEVIMRFQENTHVDGLLAHEDGVWADAVGALNAQIVSKERNEYIRSYVLTESSLFVMKDRIILITCGTTTLLKSVPHILNAVSAVHGELEWASFMHKNYSFPWEQKGPHASMADEFKELKSYFPSGRPFVLGPVDGDHYFLFLHDDIIRPSVTEKRTQLSMTMYGLDREQTKNWFSDRFLFTGPETAAVRRETKLDQVMDSSWLLHDLLFEPCGYSINAIRGEEYQTIHITPEDHCSFASYETNSSAANYSERMQSVLQVFRPLRFTVIVFLSSESEIGKAYHAEHKIGVEPEFFQEYELQHRSLLEFSQGQTSLKLNYVRRTLDDEIKEN</sequence>
<dbReference type="PANTHER" id="PTHR11570">
    <property type="entry name" value="S-ADENOSYLMETHIONINE DECARBOXYLASE"/>
    <property type="match status" value="1"/>
</dbReference>
<evidence type="ECO:0000313" key="23">
    <source>
        <dbReference type="Proteomes" id="UP000192257"/>
    </source>
</evidence>
<keyword evidence="13 16" id="KW-0670">Pyruvate</keyword>
<organism evidence="22 23">
    <name type="scientific">Trypanosoma theileri</name>
    <dbReference type="NCBI Taxonomy" id="67003"/>
    <lineage>
        <taxon>Eukaryota</taxon>
        <taxon>Discoba</taxon>
        <taxon>Euglenozoa</taxon>
        <taxon>Kinetoplastea</taxon>
        <taxon>Metakinetoplastina</taxon>
        <taxon>Trypanosomatida</taxon>
        <taxon>Trypanosomatidae</taxon>
        <taxon>Trypanosoma</taxon>
    </lineage>
</organism>
<evidence type="ECO:0000256" key="9">
    <source>
        <dbReference type="ARBA" id="ARBA00023115"/>
    </source>
</evidence>
<keyword evidence="6 16" id="KW-0210">Decarboxylase</keyword>
<evidence type="ECO:0000256" key="10">
    <source>
        <dbReference type="ARBA" id="ARBA00023145"/>
    </source>
</evidence>
<evidence type="ECO:0000256" key="5">
    <source>
        <dbReference type="ARBA" id="ARBA00022691"/>
    </source>
</evidence>
<feature type="binding site" evidence="18">
    <location>
        <position position="28"/>
    </location>
    <ligand>
        <name>substrate</name>
    </ligand>
</feature>
<evidence type="ECO:0000256" key="2">
    <source>
        <dbReference type="ARBA" id="ARBA00008466"/>
    </source>
</evidence>
<feature type="modified residue" description="Pyruvic acid (Ser); by autocatalysis" evidence="19">
    <location>
        <position position="86"/>
    </location>
</feature>
<keyword evidence="7 20" id="KW-0068">Autocatalytic cleavage</keyword>
<evidence type="ECO:0000256" key="11">
    <source>
        <dbReference type="ARBA" id="ARBA00023239"/>
    </source>
</evidence>
<comment type="catalytic activity">
    <reaction evidence="14 16">
        <text>S-adenosyl-L-methionine + H(+) = S-adenosyl 3-(methylsulfanyl)propylamine + CO2</text>
        <dbReference type="Rhea" id="RHEA:15981"/>
        <dbReference type="ChEBI" id="CHEBI:15378"/>
        <dbReference type="ChEBI" id="CHEBI:16526"/>
        <dbReference type="ChEBI" id="CHEBI:57443"/>
        <dbReference type="ChEBI" id="CHEBI:59789"/>
        <dbReference type="EC" id="4.1.1.50"/>
    </reaction>
</comment>
<evidence type="ECO:0000256" key="16">
    <source>
        <dbReference type="PIRNR" id="PIRNR001355"/>
    </source>
</evidence>
<name>A0A1X0P1E2_9TRYP</name>
<dbReference type="GO" id="GO:0006597">
    <property type="term" value="P:spermine biosynthetic process"/>
    <property type="evidence" value="ECO:0007669"/>
    <property type="project" value="InterPro"/>
</dbReference>
<evidence type="ECO:0000256" key="12">
    <source>
        <dbReference type="ARBA" id="ARBA00023270"/>
    </source>
</evidence>
<evidence type="ECO:0000256" key="15">
    <source>
        <dbReference type="ARBA" id="ARBA00062216"/>
    </source>
</evidence>